<proteinExistence type="predicted"/>
<protein>
    <submittedName>
        <fullName evidence="2">VOC family protein</fullName>
    </submittedName>
</protein>
<name>A0A7H0G043_9GAMM</name>
<reference evidence="2 3" key="1">
    <citation type="submission" date="2020-08" db="EMBL/GenBank/DDBJ databases">
        <title>Lysobacter sp. II4 sp. nov., isolated from soil.</title>
        <authorList>
            <person name="Woo C.Y."/>
            <person name="Kim J."/>
        </authorList>
    </citation>
    <scope>NUCLEOTIDE SEQUENCE [LARGE SCALE GENOMIC DNA]</scope>
    <source>
        <strain evidence="2 3">II4</strain>
    </source>
</reference>
<dbReference type="AlphaFoldDB" id="A0A7H0G043"/>
<dbReference type="PROSITE" id="PS51819">
    <property type="entry name" value="VOC"/>
    <property type="match status" value="1"/>
</dbReference>
<dbReference type="Proteomes" id="UP000516018">
    <property type="component" value="Chromosome"/>
</dbReference>
<dbReference type="InterPro" id="IPR029068">
    <property type="entry name" value="Glyas_Bleomycin-R_OHBP_Dase"/>
</dbReference>
<dbReference type="Gene3D" id="3.10.180.10">
    <property type="entry name" value="2,3-Dihydroxybiphenyl 1,2-Dioxygenase, domain 1"/>
    <property type="match status" value="1"/>
</dbReference>
<dbReference type="KEGG" id="lsx:H8B22_05485"/>
<keyword evidence="3" id="KW-1185">Reference proteome</keyword>
<feature type="domain" description="VOC" evidence="1">
    <location>
        <begin position="4"/>
        <end position="122"/>
    </location>
</feature>
<evidence type="ECO:0000259" key="1">
    <source>
        <dbReference type="PROSITE" id="PS51819"/>
    </source>
</evidence>
<accession>A0A7H0G043</accession>
<organism evidence="2 3">
    <name type="scientific">Agrilutibacter terrestris</name>
    <dbReference type="NCBI Taxonomy" id="2865112"/>
    <lineage>
        <taxon>Bacteria</taxon>
        <taxon>Pseudomonadati</taxon>
        <taxon>Pseudomonadota</taxon>
        <taxon>Gammaproteobacteria</taxon>
        <taxon>Lysobacterales</taxon>
        <taxon>Lysobacteraceae</taxon>
        <taxon>Agrilutibacter</taxon>
    </lineage>
</organism>
<sequence>MTIELDHLLVPSHDRYAAARQLAELLGVPWAETGVGPFCPVYVNAGLTLDFDQAEGPFPVQHYCFRVSADDFDAILGRIRAAGIAYRSAPHGADDMQVGHWNGGRLVYWNVPDGHVWELLTVSYARQP</sequence>
<evidence type="ECO:0000313" key="3">
    <source>
        <dbReference type="Proteomes" id="UP000516018"/>
    </source>
</evidence>
<dbReference type="CDD" id="cd08351">
    <property type="entry name" value="ChaP_like"/>
    <property type="match status" value="1"/>
</dbReference>
<evidence type="ECO:0000313" key="2">
    <source>
        <dbReference type="EMBL" id="QNP41659.1"/>
    </source>
</evidence>
<dbReference type="SUPFAM" id="SSF54593">
    <property type="entry name" value="Glyoxalase/Bleomycin resistance protein/Dihydroxybiphenyl dioxygenase"/>
    <property type="match status" value="1"/>
</dbReference>
<gene>
    <name evidence="2" type="ORF">H8B22_05485</name>
</gene>
<dbReference type="InterPro" id="IPR037523">
    <property type="entry name" value="VOC_core"/>
</dbReference>
<dbReference type="EMBL" id="CP060820">
    <property type="protein sequence ID" value="QNP41659.1"/>
    <property type="molecule type" value="Genomic_DNA"/>
</dbReference>
<dbReference type="RefSeq" id="WP_187713095.1">
    <property type="nucleotide sequence ID" value="NZ_CP060820.1"/>
</dbReference>